<dbReference type="Proteomes" id="UP000009286">
    <property type="component" value="Chromosome"/>
</dbReference>
<protein>
    <submittedName>
        <fullName evidence="7">Pirin C-terminal cupin domain protein</fullName>
    </submittedName>
</protein>
<dbReference type="RefSeq" id="WP_014101875.1">
    <property type="nucleotide sequence ID" value="NC_016026.1"/>
</dbReference>
<dbReference type="CDD" id="cd02247">
    <property type="entry name" value="cupin_pirin_C"/>
    <property type="match status" value="1"/>
</dbReference>
<dbReference type="PANTHER" id="PTHR13903:SF8">
    <property type="entry name" value="PIRIN"/>
    <property type="match status" value="1"/>
</dbReference>
<comment type="similarity">
    <text evidence="1 3">Belongs to the pirin family.</text>
</comment>
<dbReference type="InterPro" id="IPR012093">
    <property type="entry name" value="Pirin"/>
</dbReference>
<dbReference type="Gene3D" id="2.60.120.10">
    <property type="entry name" value="Jelly Rolls"/>
    <property type="match status" value="2"/>
</dbReference>
<dbReference type="InterPro" id="IPR011051">
    <property type="entry name" value="RmlC_Cupin_sf"/>
</dbReference>
<evidence type="ECO:0000256" key="1">
    <source>
        <dbReference type="ARBA" id="ARBA00008416"/>
    </source>
</evidence>
<evidence type="ECO:0000313" key="8">
    <source>
        <dbReference type="Proteomes" id="UP000009286"/>
    </source>
</evidence>
<keyword evidence="2" id="KW-0479">Metal-binding</keyword>
<dbReference type="STRING" id="856793.MICA_307"/>
<comment type="cofactor">
    <cofactor evidence="2">
        <name>Fe cation</name>
        <dbReference type="ChEBI" id="CHEBI:24875"/>
    </cofactor>
    <text evidence="2">Binds 1 Fe cation per subunit.</text>
</comment>
<feature type="region of interest" description="Disordered" evidence="4">
    <location>
        <begin position="271"/>
        <end position="296"/>
    </location>
</feature>
<feature type="binding site" evidence="2">
    <location>
        <position position="59"/>
    </location>
    <ligand>
        <name>Fe cation</name>
        <dbReference type="ChEBI" id="CHEBI:24875"/>
    </ligand>
</feature>
<dbReference type="AlphaFoldDB" id="G2KQB0"/>
<accession>G2KQB0</accession>
<evidence type="ECO:0000259" key="6">
    <source>
        <dbReference type="Pfam" id="PF05726"/>
    </source>
</evidence>
<evidence type="ECO:0000259" key="5">
    <source>
        <dbReference type="Pfam" id="PF02678"/>
    </source>
</evidence>
<dbReference type="OrthoDB" id="9780903at2"/>
<evidence type="ECO:0000313" key="7">
    <source>
        <dbReference type="EMBL" id="AEP08652.1"/>
    </source>
</evidence>
<dbReference type="Pfam" id="PF02678">
    <property type="entry name" value="Pirin"/>
    <property type="match status" value="1"/>
</dbReference>
<dbReference type="HOGENOM" id="CLU_045717_1_1_5"/>
<feature type="domain" description="Pirin N-terminal" evidence="5">
    <location>
        <begin position="22"/>
        <end position="123"/>
    </location>
</feature>
<dbReference type="InterPro" id="IPR014710">
    <property type="entry name" value="RmlC-like_jellyroll"/>
</dbReference>
<dbReference type="Pfam" id="PF05726">
    <property type="entry name" value="Pirin_C"/>
    <property type="match status" value="1"/>
</dbReference>
<gene>
    <name evidence="7" type="ordered locus">MICA_307</name>
</gene>
<proteinExistence type="inferred from homology"/>
<dbReference type="SUPFAM" id="SSF51182">
    <property type="entry name" value="RmlC-like cupins"/>
    <property type="match status" value="1"/>
</dbReference>
<feature type="binding site" evidence="2">
    <location>
        <position position="103"/>
    </location>
    <ligand>
        <name>Fe cation</name>
        <dbReference type="ChEBI" id="CHEBI:24875"/>
    </ligand>
</feature>
<dbReference type="EMBL" id="CP002382">
    <property type="protein sequence ID" value="AEP08652.1"/>
    <property type="molecule type" value="Genomic_DNA"/>
</dbReference>
<dbReference type="PIRSF" id="PIRSF006232">
    <property type="entry name" value="Pirin"/>
    <property type="match status" value="1"/>
</dbReference>
<evidence type="ECO:0000256" key="4">
    <source>
        <dbReference type="SAM" id="MobiDB-lite"/>
    </source>
</evidence>
<dbReference type="InterPro" id="IPR003829">
    <property type="entry name" value="Pirin_N_dom"/>
</dbReference>
<dbReference type="eggNOG" id="COG1741">
    <property type="taxonomic scope" value="Bacteria"/>
</dbReference>
<organism evidence="7 8">
    <name type="scientific">Micavibrio aeruginosavorus (strain ARL-13)</name>
    <dbReference type="NCBI Taxonomy" id="856793"/>
    <lineage>
        <taxon>Bacteria</taxon>
        <taxon>Pseudomonadati</taxon>
        <taxon>Bdellovibrionota</taxon>
        <taxon>Bdellovibrionia</taxon>
        <taxon>Bdellovibrionales</taxon>
        <taxon>Pseudobdellovibrionaceae</taxon>
        <taxon>Micavibrio</taxon>
    </lineage>
</organism>
<reference evidence="7 8" key="1">
    <citation type="journal article" date="2011" name="BMC Genomics">
        <title>Genomic insights into an obligate epibiotic bacterial predator: Micavibrio aeruginosavorus ARL-13.</title>
        <authorList>
            <person name="Wang Z."/>
            <person name="Kadouri D."/>
            <person name="Wu M."/>
        </authorList>
    </citation>
    <scope>NUCLEOTIDE SEQUENCE [LARGE SCALE GENOMIC DNA]</scope>
    <source>
        <strain evidence="7 8">ARL-13</strain>
    </source>
</reference>
<feature type="compositionally biased region" description="Basic and acidic residues" evidence="4">
    <location>
        <begin position="271"/>
        <end position="283"/>
    </location>
</feature>
<feature type="binding site" evidence="2">
    <location>
        <position position="101"/>
    </location>
    <ligand>
        <name>Fe cation</name>
        <dbReference type="ChEBI" id="CHEBI:24875"/>
    </ligand>
</feature>
<feature type="binding site" evidence="2">
    <location>
        <position position="57"/>
    </location>
    <ligand>
        <name>Fe cation</name>
        <dbReference type="ChEBI" id="CHEBI:24875"/>
    </ligand>
</feature>
<dbReference type="InterPro" id="IPR008778">
    <property type="entry name" value="Pirin_C_dom"/>
</dbReference>
<dbReference type="GO" id="GO:0046872">
    <property type="term" value="F:metal ion binding"/>
    <property type="evidence" value="ECO:0007669"/>
    <property type="project" value="UniProtKB-KW"/>
</dbReference>
<dbReference type="CDD" id="cd02909">
    <property type="entry name" value="cupin_pirin_N"/>
    <property type="match status" value="1"/>
</dbReference>
<keyword evidence="2" id="KW-0408">Iron</keyword>
<name>G2KQB0_MICAA</name>
<sequence length="296" mass="33290">MSLIELTIPPREADIGDLLVRRLLPYMKRRTLGPFIFLDHMGPKHYDEGHGLDVRPHPHIGLATLTYLFDGEIFHRDTLGSHQAITPGAVNWMIAGSGIAHSERIDHAERVHANDVHGLQFWIALPKEFEEKSPEFEHYEANKIPVLESPGVRMKVIAGSAFGEHAPVKIHSPLFYVEVHMNAGRHIDLPPQYSERGLYLIDGNIRVGGEDVMPHTLPVFLPDGTVRIEAATDTHFVLLGGEPLPEKRFIWWNFVSSSQERIEQAKDDWAKGRFGDIPGDKNDALPLPPDRVKSAK</sequence>
<dbReference type="PANTHER" id="PTHR13903">
    <property type="entry name" value="PIRIN-RELATED"/>
    <property type="match status" value="1"/>
</dbReference>
<evidence type="ECO:0000256" key="3">
    <source>
        <dbReference type="RuleBase" id="RU003457"/>
    </source>
</evidence>
<feature type="domain" description="Pirin C-terminal" evidence="6">
    <location>
        <begin position="176"/>
        <end position="275"/>
    </location>
</feature>
<dbReference type="KEGG" id="mai:MICA_307"/>
<keyword evidence="8" id="KW-1185">Reference proteome</keyword>
<evidence type="ECO:0000256" key="2">
    <source>
        <dbReference type="PIRSR" id="PIRSR006232-1"/>
    </source>
</evidence>